<reference evidence="1 2" key="1">
    <citation type="journal article" date="2021" name="Elife">
        <title>Chloroplast acquisition without the gene transfer in kleptoplastic sea slugs, Plakobranchus ocellatus.</title>
        <authorList>
            <person name="Maeda T."/>
            <person name="Takahashi S."/>
            <person name="Yoshida T."/>
            <person name="Shimamura S."/>
            <person name="Takaki Y."/>
            <person name="Nagai Y."/>
            <person name="Toyoda A."/>
            <person name="Suzuki Y."/>
            <person name="Arimoto A."/>
            <person name="Ishii H."/>
            <person name="Satoh N."/>
            <person name="Nishiyama T."/>
            <person name="Hasebe M."/>
            <person name="Maruyama T."/>
            <person name="Minagawa J."/>
            <person name="Obokata J."/>
            <person name="Shigenobu S."/>
        </authorList>
    </citation>
    <scope>NUCLEOTIDE SEQUENCE [LARGE SCALE GENOMIC DNA]</scope>
</reference>
<evidence type="ECO:0000313" key="2">
    <source>
        <dbReference type="Proteomes" id="UP000762676"/>
    </source>
</evidence>
<comment type="caution">
    <text evidence="1">The sequence shown here is derived from an EMBL/GenBank/DDBJ whole genome shotgun (WGS) entry which is preliminary data.</text>
</comment>
<sequence>MYDGSMIRAFDGMRSFEEKLEKAEGYSPRKSLIFYGIPEVRDGDPRKYTSVKLLNDYVPNHKWCDRDRVMGPSIWRETRCNQQAPLGYEVPLHSPIKRSKVIREDESIEKLAPDLKEVYIRHWSNVRKKGKVVTTVTVFWDPSKPIPKGDETLLKEFPTIE</sequence>
<dbReference type="AlphaFoldDB" id="A0AAV4IRQ9"/>
<dbReference type="EMBL" id="BMAT01002739">
    <property type="protein sequence ID" value="GFS12810.1"/>
    <property type="molecule type" value="Genomic_DNA"/>
</dbReference>
<gene>
    <name evidence="1" type="ORF">ElyMa_001380900</name>
</gene>
<evidence type="ECO:0000313" key="1">
    <source>
        <dbReference type="EMBL" id="GFS12810.1"/>
    </source>
</evidence>
<protein>
    <submittedName>
        <fullName evidence="1">Uncharacterized protein</fullName>
    </submittedName>
</protein>
<name>A0AAV4IRQ9_9GAST</name>
<dbReference type="Proteomes" id="UP000762676">
    <property type="component" value="Unassembled WGS sequence"/>
</dbReference>
<proteinExistence type="predicted"/>
<organism evidence="1 2">
    <name type="scientific">Elysia marginata</name>
    <dbReference type="NCBI Taxonomy" id="1093978"/>
    <lineage>
        <taxon>Eukaryota</taxon>
        <taxon>Metazoa</taxon>
        <taxon>Spiralia</taxon>
        <taxon>Lophotrochozoa</taxon>
        <taxon>Mollusca</taxon>
        <taxon>Gastropoda</taxon>
        <taxon>Heterobranchia</taxon>
        <taxon>Euthyneura</taxon>
        <taxon>Panpulmonata</taxon>
        <taxon>Sacoglossa</taxon>
        <taxon>Placobranchoidea</taxon>
        <taxon>Plakobranchidae</taxon>
        <taxon>Elysia</taxon>
    </lineage>
</organism>
<accession>A0AAV4IRQ9</accession>
<keyword evidence="2" id="KW-1185">Reference proteome</keyword>